<dbReference type="PRINTS" id="PR00604">
    <property type="entry name" value="CYTCHRMECIAB"/>
</dbReference>
<evidence type="ECO:0000259" key="8">
    <source>
        <dbReference type="PROSITE" id="PS51007"/>
    </source>
</evidence>
<keyword evidence="3 6" id="KW-0479">Metal-binding</keyword>
<dbReference type="Pfam" id="PF00034">
    <property type="entry name" value="Cytochrom_C"/>
    <property type="match status" value="1"/>
</dbReference>
<gene>
    <name evidence="9" type="ORF">GCM10011611_30400</name>
</gene>
<name>A0A8J2YU41_9PROT</name>
<reference evidence="9" key="1">
    <citation type="journal article" date="2014" name="Int. J. Syst. Evol. Microbiol.">
        <title>Complete genome sequence of Corynebacterium casei LMG S-19264T (=DSM 44701T), isolated from a smear-ripened cheese.</title>
        <authorList>
            <consortium name="US DOE Joint Genome Institute (JGI-PGF)"/>
            <person name="Walter F."/>
            <person name="Albersmeier A."/>
            <person name="Kalinowski J."/>
            <person name="Ruckert C."/>
        </authorList>
    </citation>
    <scope>NUCLEOTIDE SEQUENCE</scope>
    <source>
        <strain evidence="9">CGMCC 1.15725</strain>
    </source>
</reference>
<sequence>MRHRLLAAALLAAGGIFASAGPALADGDAAHGKVVFGRCAACHSLDAGKKLMGPNLNGIVGQKAGAVAGYQYSKAMASSGLTWDDATLDKFLASPTSTVPGTKMLVNVANAQDRADAIAYLKTVK</sequence>
<keyword evidence="4" id="KW-0249">Electron transport</keyword>
<dbReference type="InterPro" id="IPR036909">
    <property type="entry name" value="Cyt_c-like_dom_sf"/>
</dbReference>
<evidence type="ECO:0000256" key="1">
    <source>
        <dbReference type="ARBA" id="ARBA00022448"/>
    </source>
</evidence>
<dbReference type="GO" id="GO:0046872">
    <property type="term" value="F:metal ion binding"/>
    <property type="evidence" value="ECO:0007669"/>
    <property type="project" value="UniProtKB-KW"/>
</dbReference>
<keyword evidence="7" id="KW-0732">Signal</keyword>
<dbReference type="GO" id="GO:0009055">
    <property type="term" value="F:electron transfer activity"/>
    <property type="evidence" value="ECO:0007669"/>
    <property type="project" value="InterPro"/>
</dbReference>
<feature type="chain" id="PRO_5035317633" evidence="7">
    <location>
        <begin position="26"/>
        <end position="125"/>
    </location>
</feature>
<dbReference type="PROSITE" id="PS51007">
    <property type="entry name" value="CYTC"/>
    <property type="match status" value="1"/>
</dbReference>
<dbReference type="Gene3D" id="1.10.760.10">
    <property type="entry name" value="Cytochrome c-like domain"/>
    <property type="match status" value="1"/>
</dbReference>
<accession>A0A8J2YU41</accession>
<dbReference type="EMBL" id="BMJQ01000007">
    <property type="protein sequence ID" value="GGF22234.1"/>
    <property type="molecule type" value="Genomic_DNA"/>
</dbReference>
<organism evidence="9 10">
    <name type="scientific">Aliidongia dinghuensis</name>
    <dbReference type="NCBI Taxonomy" id="1867774"/>
    <lineage>
        <taxon>Bacteria</taxon>
        <taxon>Pseudomonadati</taxon>
        <taxon>Pseudomonadota</taxon>
        <taxon>Alphaproteobacteria</taxon>
        <taxon>Rhodospirillales</taxon>
        <taxon>Dongiaceae</taxon>
        <taxon>Aliidongia</taxon>
    </lineage>
</organism>
<evidence type="ECO:0000256" key="2">
    <source>
        <dbReference type="ARBA" id="ARBA00022617"/>
    </source>
</evidence>
<dbReference type="SUPFAM" id="SSF46626">
    <property type="entry name" value="Cytochrome c"/>
    <property type="match status" value="1"/>
</dbReference>
<dbReference type="InterPro" id="IPR002327">
    <property type="entry name" value="Cyt_c_1A/1B"/>
</dbReference>
<evidence type="ECO:0000256" key="3">
    <source>
        <dbReference type="ARBA" id="ARBA00022723"/>
    </source>
</evidence>
<proteinExistence type="predicted"/>
<evidence type="ECO:0000256" key="6">
    <source>
        <dbReference type="PROSITE-ProRule" id="PRU00433"/>
    </source>
</evidence>
<keyword evidence="10" id="KW-1185">Reference proteome</keyword>
<protein>
    <submittedName>
        <fullName evidence="9">Cytochrome c</fullName>
    </submittedName>
</protein>
<dbReference type="GO" id="GO:0020037">
    <property type="term" value="F:heme binding"/>
    <property type="evidence" value="ECO:0007669"/>
    <property type="project" value="InterPro"/>
</dbReference>
<keyword evidence="2 6" id="KW-0349">Heme</keyword>
<evidence type="ECO:0000313" key="10">
    <source>
        <dbReference type="Proteomes" id="UP000646365"/>
    </source>
</evidence>
<keyword evidence="1" id="KW-0813">Transport</keyword>
<dbReference type="PANTHER" id="PTHR11961">
    <property type="entry name" value="CYTOCHROME C"/>
    <property type="match status" value="1"/>
</dbReference>
<evidence type="ECO:0000256" key="5">
    <source>
        <dbReference type="ARBA" id="ARBA00023004"/>
    </source>
</evidence>
<feature type="domain" description="Cytochrome c" evidence="8">
    <location>
        <begin position="27"/>
        <end position="125"/>
    </location>
</feature>
<keyword evidence="5 6" id="KW-0408">Iron</keyword>
<dbReference type="AlphaFoldDB" id="A0A8J2YU41"/>
<evidence type="ECO:0000256" key="4">
    <source>
        <dbReference type="ARBA" id="ARBA00022982"/>
    </source>
</evidence>
<reference evidence="9" key="2">
    <citation type="submission" date="2020-09" db="EMBL/GenBank/DDBJ databases">
        <authorList>
            <person name="Sun Q."/>
            <person name="Zhou Y."/>
        </authorList>
    </citation>
    <scope>NUCLEOTIDE SEQUENCE</scope>
    <source>
        <strain evidence="9">CGMCC 1.15725</strain>
    </source>
</reference>
<comment type="caution">
    <text evidence="9">The sequence shown here is derived from an EMBL/GenBank/DDBJ whole genome shotgun (WGS) entry which is preliminary data.</text>
</comment>
<evidence type="ECO:0000313" key="9">
    <source>
        <dbReference type="EMBL" id="GGF22234.1"/>
    </source>
</evidence>
<dbReference type="Proteomes" id="UP000646365">
    <property type="component" value="Unassembled WGS sequence"/>
</dbReference>
<dbReference type="InterPro" id="IPR009056">
    <property type="entry name" value="Cyt_c-like_dom"/>
</dbReference>
<feature type="signal peptide" evidence="7">
    <location>
        <begin position="1"/>
        <end position="25"/>
    </location>
</feature>
<evidence type="ECO:0000256" key="7">
    <source>
        <dbReference type="SAM" id="SignalP"/>
    </source>
</evidence>